<dbReference type="InterPro" id="IPR019587">
    <property type="entry name" value="Polyketide_cyclase/dehydratase"/>
</dbReference>
<comment type="caution">
    <text evidence="1">The sequence shown here is derived from an EMBL/GenBank/DDBJ whole genome shotgun (WGS) entry which is preliminary data.</text>
</comment>
<accession>A0A511YV55</accession>
<gene>
    <name evidence="1" type="ORF">AFE02nite_07930</name>
</gene>
<evidence type="ECO:0000313" key="2">
    <source>
        <dbReference type="Proteomes" id="UP000321484"/>
    </source>
</evidence>
<organism evidence="1 2">
    <name type="scientific">Actinotalea fermentans</name>
    <dbReference type="NCBI Taxonomy" id="43671"/>
    <lineage>
        <taxon>Bacteria</taxon>
        <taxon>Bacillati</taxon>
        <taxon>Actinomycetota</taxon>
        <taxon>Actinomycetes</taxon>
        <taxon>Micrococcales</taxon>
        <taxon>Cellulomonadaceae</taxon>
        <taxon>Actinotalea</taxon>
    </lineage>
</organism>
<keyword evidence="2" id="KW-1185">Reference proteome</keyword>
<dbReference type="Proteomes" id="UP000321484">
    <property type="component" value="Unassembled WGS sequence"/>
</dbReference>
<dbReference type="SUPFAM" id="SSF55961">
    <property type="entry name" value="Bet v1-like"/>
    <property type="match status" value="1"/>
</dbReference>
<reference evidence="1 2" key="1">
    <citation type="submission" date="2019-07" db="EMBL/GenBank/DDBJ databases">
        <title>Whole genome shotgun sequence of Actinotalea fermentans NBRC 105374.</title>
        <authorList>
            <person name="Hosoyama A."/>
            <person name="Uohara A."/>
            <person name="Ohji S."/>
            <person name="Ichikawa N."/>
        </authorList>
    </citation>
    <scope>NUCLEOTIDE SEQUENCE [LARGE SCALE GENOMIC DNA]</scope>
    <source>
        <strain evidence="1 2">NBRC 105374</strain>
    </source>
</reference>
<name>A0A511YV55_9CELL</name>
<evidence type="ECO:0000313" key="1">
    <source>
        <dbReference type="EMBL" id="GEN79059.1"/>
    </source>
</evidence>
<sequence length="153" mass="16694">MMVTVTRRMQCSVDAVLDVVADGWSYATWVVGTSRIRGVDAAWPSPGSRIAHSAGIWPAVVDDVTVALAWDRPRGRLELQARGWPVGEARVLLRVRPDGDGCLVRLDEDAVRGPGLLAPRPLRAAVLLPRNRETLHRLAMLAERRVASSTTAI</sequence>
<dbReference type="AlphaFoldDB" id="A0A511YV55"/>
<dbReference type="InterPro" id="IPR023393">
    <property type="entry name" value="START-like_dom_sf"/>
</dbReference>
<dbReference type="Pfam" id="PF10604">
    <property type="entry name" value="Polyketide_cyc2"/>
    <property type="match status" value="1"/>
</dbReference>
<proteinExistence type="predicted"/>
<dbReference type="EMBL" id="BJYK01000001">
    <property type="protein sequence ID" value="GEN79059.1"/>
    <property type="molecule type" value="Genomic_DNA"/>
</dbReference>
<dbReference type="Gene3D" id="3.30.530.20">
    <property type="match status" value="1"/>
</dbReference>
<protein>
    <submittedName>
        <fullName evidence="1">Polyketide cyclase</fullName>
    </submittedName>
</protein>
<dbReference type="CDD" id="cd07812">
    <property type="entry name" value="SRPBCC"/>
    <property type="match status" value="1"/>
</dbReference>